<keyword evidence="2" id="KW-0812">Transmembrane</keyword>
<feature type="region of interest" description="Disordered" evidence="1">
    <location>
        <begin position="48"/>
        <end position="69"/>
    </location>
</feature>
<name>A0A5J4V146_9EUKA</name>
<evidence type="ECO:0000313" key="4">
    <source>
        <dbReference type="Proteomes" id="UP000324800"/>
    </source>
</evidence>
<proteinExistence type="predicted"/>
<dbReference type="EMBL" id="SNRW01010770">
    <property type="protein sequence ID" value="KAA6376090.1"/>
    <property type="molecule type" value="Genomic_DNA"/>
</dbReference>
<feature type="transmembrane region" description="Helical" evidence="2">
    <location>
        <begin position="6"/>
        <end position="26"/>
    </location>
</feature>
<dbReference type="AlphaFoldDB" id="A0A5J4V146"/>
<organism evidence="3 4">
    <name type="scientific">Streblomastix strix</name>
    <dbReference type="NCBI Taxonomy" id="222440"/>
    <lineage>
        <taxon>Eukaryota</taxon>
        <taxon>Metamonada</taxon>
        <taxon>Preaxostyla</taxon>
        <taxon>Oxymonadida</taxon>
        <taxon>Streblomastigidae</taxon>
        <taxon>Streblomastix</taxon>
    </lineage>
</organism>
<dbReference type="Proteomes" id="UP000324800">
    <property type="component" value="Unassembled WGS sequence"/>
</dbReference>
<evidence type="ECO:0000256" key="2">
    <source>
        <dbReference type="SAM" id="Phobius"/>
    </source>
</evidence>
<protein>
    <submittedName>
        <fullName evidence="3">Uncharacterized protein</fullName>
    </submittedName>
</protein>
<accession>A0A5J4V146</accession>
<reference evidence="3 4" key="1">
    <citation type="submission" date="2019-03" db="EMBL/GenBank/DDBJ databases">
        <title>Single cell metagenomics reveals metabolic interactions within the superorganism composed of flagellate Streblomastix strix and complex community of Bacteroidetes bacteria on its surface.</title>
        <authorList>
            <person name="Treitli S.C."/>
            <person name="Kolisko M."/>
            <person name="Husnik F."/>
            <person name="Keeling P."/>
            <person name="Hampl V."/>
        </authorList>
    </citation>
    <scope>NUCLEOTIDE SEQUENCE [LARGE SCALE GENOMIC DNA]</scope>
    <source>
        <strain evidence="3">ST1C</strain>
    </source>
</reference>
<feature type="compositionally biased region" description="Polar residues" evidence="1">
    <location>
        <begin position="49"/>
        <end position="69"/>
    </location>
</feature>
<evidence type="ECO:0000256" key="1">
    <source>
        <dbReference type="SAM" id="MobiDB-lite"/>
    </source>
</evidence>
<keyword evidence="2" id="KW-0472">Membrane</keyword>
<comment type="caution">
    <text evidence="3">The sequence shown here is derived from an EMBL/GenBank/DDBJ whole genome shotgun (WGS) entry which is preliminary data.</text>
</comment>
<evidence type="ECO:0000313" key="3">
    <source>
        <dbReference type="EMBL" id="KAA6376090.1"/>
    </source>
</evidence>
<feature type="non-terminal residue" evidence="3">
    <location>
        <position position="1"/>
    </location>
</feature>
<sequence>MILLTVFIALLIIALAIAAVVGIYLFNKYQKKKVEDNKQQKLLDMDIDNQMSPIPDNNPSPFNDGQNQGLRLTVPMQQDYISG</sequence>
<keyword evidence="2" id="KW-1133">Transmembrane helix</keyword>
<gene>
    <name evidence="3" type="ORF">EZS28_028382</name>
</gene>